<evidence type="ECO:0000313" key="2">
    <source>
        <dbReference type="Proteomes" id="UP000234323"/>
    </source>
</evidence>
<sequence length="154" mass="17982">MVSKHFSHNVPVLRLHLAGKDAVNEVQYFKKYEAIYKELYLYFSGSYKRMLNLKMIQESNDDPHLNANDQRDGDQTKKLLELIDVKIKFQRCKTSSLDATIAMIKTQLIGNCLKLQARFSHNDLYDSMKILDLKELPLQESALSLYRIEELKLL</sequence>
<protein>
    <submittedName>
        <fullName evidence="1">Uncharacterized protein</fullName>
    </submittedName>
</protein>
<dbReference type="Proteomes" id="UP000234323">
    <property type="component" value="Unassembled WGS sequence"/>
</dbReference>
<gene>
    <name evidence="1" type="ORF">RhiirA4_479759</name>
</gene>
<keyword evidence="2" id="KW-1185">Reference proteome</keyword>
<evidence type="ECO:0000313" key="1">
    <source>
        <dbReference type="EMBL" id="PKY58118.1"/>
    </source>
</evidence>
<accession>A0A2I1HGW9</accession>
<dbReference type="EMBL" id="LLXI01002856">
    <property type="protein sequence ID" value="PKY58118.1"/>
    <property type="molecule type" value="Genomic_DNA"/>
</dbReference>
<reference evidence="1 2" key="1">
    <citation type="submission" date="2015-10" db="EMBL/GenBank/DDBJ databases">
        <title>Genome analyses suggest a sexual origin of heterokaryosis in a supposedly ancient asexual fungus.</title>
        <authorList>
            <person name="Ropars J."/>
            <person name="Sedzielewska K."/>
            <person name="Noel J."/>
            <person name="Charron P."/>
            <person name="Farinelli L."/>
            <person name="Marton T."/>
            <person name="Kruger M."/>
            <person name="Pelin A."/>
            <person name="Brachmann A."/>
            <person name="Corradi N."/>
        </authorList>
    </citation>
    <scope>NUCLEOTIDE SEQUENCE [LARGE SCALE GENOMIC DNA]</scope>
    <source>
        <strain evidence="1 2">A4</strain>
    </source>
</reference>
<comment type="caution">
    <text evidence="1">The sequence shown here is derived from an EMBL/GenBank/DDBJ whole genome shotgun (WGS) entry which is preliminary data.</text>
</comment>
<dbReference type="VEuPathDB" id="FungiDB:RhiirA1_509095"/>
<proteinExistence type="predicted"/>
<name>A0A2I1HGW9_9GLOM</name>
<organism evidence="1 2">
    <name type="scientific">Rhizophagus irregularis</name>
    <dbReference type="NCBI Taxonomy" id="588596"/>
    <lineage>
        <taxon>Eukaryota</taxon>
        <taxon>Fungi</taxon>
        <taxon>Fungi incertae sedis</taxon>
        <taxon>Mucoromycota</taxon>
        <taxon>Glomeromycotina</taxon>
        <taxon>Glomeromycetes</taxon>
        <taxon>Glomerales</taxon>
        <taxon>Glomeraceae</taxon>
        <taxon>Rhizophagus</taxon>
    </lineage>
</organism>
<dbReference type="AlphaFoldDB" id="A0A2I1HGW9"/>